<dbReference type="OrthoDB" id="270034at2759"/>
<name>A0A836GID1_LEIEN</name>
<organism evidence="1 2">
    <name type="scientific">Leishmania enriettii</name>
    <dbReference type="NCBI Taxonomy" id="5663"/>
    <lineage>
        <taxon>Eukaryota</taxon>
        <taxon>Discoba</taxon>
        <taxon>Euglenozoa</taxon>
        <taxon>Kinetoplastea</taxon>
        <taxon>Metakinetoplastina</taxon>
        <taxon>Trypanosomatida</taxon>
        <taxon>Trypanosomatidae</taxon>
        <taxon>Leishmaniinae</taxon>
        <taxon>Leishmania</taxon>
    </lineage>
</organism>
<dbReference type="EMBL" id="JAFHKP010000036">
    <property type="protein sequence ID" value="KAG5465960.1"/>
    <property type="molecule type" value="Genomic_DNA"/>
</dbReference>
<dbReference type="Proteomes" id="UP000674179">
    <property type="component" value="Chromosome 36"/>
</dbReference>
<gene>
    <name evidence="1" type="ORF">CUR178_00675</name>
</gene>
<accession>A0A836GID1</accession>
<dbReference type="AlphaFoldDB" id="A0A836GID1"/>
<keyword evidence="2" id="KW-1185">Reference proteome</keyword>
<protein>
    <submittedName>
        <fullName evidence="1">Uncharacterized protein</fullName>
    </submittedName>
</protein>
<evidence type="ECO:0000313" key="2">
    <source>
        <dbReference type="Proteomes" id="UP000674179"/>
    </source>
</evidence>
<dbReference type="GeneID" id="94167966"/>
<evidence type="ECO:0000313" key="1">
    <source>
        <dbReference type="EMBL" id="KAG5465960.1"/>
    </source>
</evidence>
<comment type="caution">
    <text evidence="1">The sequence shown here is derived from an EMBL/GenBank/DDBJ whole genome shotgun (WGS) entry which is preliminary data.</text>
</comment>
<dbReference type="KEGG" id="lenr:94167966"/>
<proteinExistence type="predicted"/>
<reference evidence="1 2" key="1">
    <citation type="submission" date="2021-02" db="EMBL/GenBank/DDBJ databases">
        <title>Leishmania (Mundinia) enrietti genome sequencing and assembly.</title>
        <authorList>
            <person name="Almutairi H."/>
            <person name="Gatherer D."/>
        </authorList>
    </citation>
    <scope>NUCLEOTIDE SEQUENCE [LARGE SCALE GENOMIC DNA]</scope>
    <source>
        <strain evidence="1">CUR178</strain>
    </source>
</reference>
<sequence length="278" mass="31669">MSHSFTANDRCTTLVPFLVALSDYQKKGVGVDMMLKATLNIARLCMIYSPDVQDKRRYFQLADSIIECRMLCNFGRPAMTLKQGLKVLAMKDQMEFWHWAFLWLSLFLRVPEQLSGDLNYLQKVVFHNWSRETLSFFYRFFKSLSLTCCLMVEVTRRSALQRALHDATTPQQRLCASLDMRVSSALMVRTLCDMYVYFKWIPGYRPVKTLEFSCGFVSGVIGIWLVWKDTRYALSPRPVPAIETAPQCPNKDALKRAVCMLGSQGDGSEGVSGSGEDG</sequence>
<dbReference type="RefSeq" id="XP_067688559.1">
    <property type="nucleotide sequence ID" value="XM_067832456.1"/>
</dbReference>